<dbReference type="Pfam" id="PF01497">
    <property type="entry name" value="Peripla_BP_2"/>
    <property type="match status" value="1"/>
</dbReference>
<evidence type="ECO:0000256" key="6">
    <source>
        <dbReference type="SAM" id="MobiDB-lite"/>
    </source>
</evidence>
<dbReference type="RefSeq" id="WP_207704065.1">
    <property type="nucleotide sequence ID" value="NZ_JAFREL020000004.1"/>
</dbReference>
<evidence type="ECO:0000256" key="2">
    <source>
        <dbReference type="ARBA" id="ARBA00008814"/>
    </source>
</evidence>
<feature type="coiled-coil region" evidence="5">
    <location>
        <begin position="170"/>
        <end position="197"/>
    </location>
</feature>
<evidence type="ECO:0000313" key="9">
    <source>
        <dbReference type="EMBL" id="MEO1772127.1"/>
    </source>
</evidence>
<evidence type="ECO:0000256" key="7">
    <source>
        <dbReference type="SAM" id="SignalP"/>
    </source>
</evidence>
<keyword evidence="5" id="KW-0175">Coiled coil</keyword>
<dbReference type="Proteomes" id="UP000664357">
    <property type="component" value="Unassembled WGS sequence"/>
</dbReference>
<feature type="region of interest" description="Disordered" evidence="6">
    <location>
        <begin position="26"/>
        <end position="48"/>
    </location>
</feature>
<comment type="caution">
    <text evidence="9">The sequence shown here is derived from an EMBL/GenBank/DDBJ whole genome shotgun (WGS) entry which is preliminary data.</text>
</comment>
<evidence type="ECO:0000313" key="10">
    <source>
        <dbReference type="Proteomes" id="UP000664357"/>
    </source>
</evidence>
<evidence type="ECO:0000256" key="5">
    <source>
        <dbReference type="SAM" id="Coils"/>
    </source>
</evidence>
<comment type="subcellular location">
    <subcellularLocation>
        <location evidence="1">Cell envelope</location>
    </subcellularLocation>
</comment>
<dbReference type="Gene3D" id="3.40.50.1980">
    <property type="entry name" value="Nitrogenase molybdenum iron protein domain"/>
    <property type="match status" value="2"/>
</dbReference>
<dbReference type="InterPro" id="IPR002491">
    <property type="entry name" value="ABC_transptr_periplasmic_BD"/>
</dbReference>
<evidence type="ECO:0000256" key="4">
    <source>
        <dbReference type="ARBA" id="ARBA00022729"/>
    </source>
</evidence>
<comment type="similarity">
    <text evidence="2">Belongs to the bacterial solute-binding protein 8 family.</text>
</comment>
<gene>
    <name evidence="9" type="ORF">JZO67_004109</name>
</gene>
<evidence type="ECO:0000259" key="8">
    <source>
        <dbReference type="PROSITE" id="PS50983"/>
    </source>
</evidence>
<keyword evidence="3" id="KW-0813">Transport</keyword>
<feature type="domain" description="Fe/B12 periplasmic-binding" evidence="8">
    <location>
        <begin position="62"/>
        <end position="320"/>
    </location>
</feature>
<keyword evidence="10" id="KW-1185">Reference proteome</keyword>
<protein>
    <submittedName>
        <fullName evidence="9">Iron complex transport system substrate-binding protein</fullName>
    </submittedName>
</protein>
<dbReference type="CDD" id="cd01140">
    <property type="entry name" value="FatB"/>
    <property type="match status" value="1"/>
</dbReference>
<feature type="compositionally biased region" description="Polar residues" evidence="6">
    <location>
        <begin position="26"/>
        <end position="39"/>
    </location>
</feature>
<dbReference type="PANTHER" id="PTHR30532:SF28">
    <property type="entry name" value="PETROBACTIN-BINDING PROTEIN YCLQ"/>
    <property type="match status" value="1"/>
</dbReference>
<dbReference type="PANTHER" id="PTHR30532">
    <property type="entry name" value="IRON III DICITRATE-BINDING PERIPLASMIC PROTEIN"/>
    <property type="match status" value="1"/>
</dbReference>
<reference evidence="9 10" key="1">
    <citation type="submission" date="2021-03" db="EMBL/GenBank/DDBJ databases">
        <authorList>
            <person name="Gilmore M.S."/>
            <person name="Schwartzman J."/>
            <person name="Van Tyne D."/>
            <person name="Martin M."/>
            <person name="Earl A.M."/>
            <person name="Manson A.L."/>
            <person name="Straub T."/>
            <person name="Salamzade R."/>
            <person name="Saavedra J."/>
            <person name="Lebreton F."/>
            <person name="Prichula J."/>
            <person name="Schaufler K."/>
            <person name="Gaca A."/>
            <person name="Sgardioli B."/>
            <person name="Wagenaar J."/>
            <person name="Strong T."/>
        </authorList>
    </citation>
    <scope>NUCLEOTIDE SEQUENCE [LARGE SCALE GENOMIC DNA]</scope>
    <source>
        <strain evidence="9 10">665A</strain>
    </source>
</reference>
<proteinExistence type="inferred from homology"/>
<feature type="chain" id="PRO_5046395735" evidence="7">
    <location>
        <begin position="19"/>
        <end position="320"/>
    </location>
</feature>
<evidence type="ECO:0000256" key="3">
    <source>
        <dbReference type="ARBA" id="ARBA00022448"/>
    </source>
</evidence>
<feature type="signal peptide" evidence="7">
    <location>
        <begin position="1"/>
        <end position="18"/>
    </location>
</feature>
<dbReference type="PROSITE" id="PS51257">
    <property type="entry name" value="PROKAR_LIPOPROTEIN"/>
    <property type="match status" value="1"/>
</dbReference>
<dbReference type="InterPro" id="IPR051313">
    <property type="entry name" value="Bact_iron-sidero_bind"/>
</dbReference>
<dbReference type="PROSITE" id="PS50983">
    <property type="entry name" value="FE_B12_PBP"/>
    <property type="match status" value="1"/>
</dbReference>
<dbReference type="SUPFAM" id="SSF53807">
    <property type="entry name" value="Helical backbone' metal receptor"/>
    <property type="match status" value="1"/>
</dbReference>
<evidence type="ECO:0000256" key="1">
    <source>
        <dbReference type="ARBA" id="ARBA00004196"/>
    </source>
</evidence>
<name>A0ABV0EU05_9ENTE</name>
<dbReference type="EMBL" id="JAFREL020000004">
    <property type="protein sequence ID" value="MEO1772127.1"/>
    <property type="molecule type" value="Genomic_DNA"/>
</dbReference>
<dbReference type="InterPro" id="IPR033870">
    <property type="entry name" value="FatB"/>
</dbReference>
<accession>A0ABV0EU05</accession>
<reference evidence="9 10" key="2">
    <citation type="submission" date="2024-02" db="EMBL/GenBank/DDBJ databases">
        <title>The Genome Sequence of Enterococcus sp. DIV0159.</title>
        <authorList>
            <person name="Earl A."/>
            <person name="Manson A."/>
            <person name="Gilmore M."/>
            <person name="Sanders J."/>
            <person name="Shea T."/>
            <person name="Howe W."/>
            <person name="Livny J."/>
            <person name="Cuomo C."/>
            <person name="Neafsey D."/>
            <person name="Birren B."/>
        </authorList>
    </citation>
    <scope>NUCLEOTIDE SEQUENCE [LARGE SCALE GENOMIC DNA]</scope>
    <source>
        <strain evidence="9 10">665A</strain>
    </source>
</reference>
<organism evidence="9 10">
    <name type="scientific">Candidatus Enterococcus ferrettii</name>
    <dbReference type="NCBI Taxonomy" id="2815324"/>
    <lineage>
        <taxon>Bacteria</taxon>
        <taxon>Bacillati</taxon>
        <taxon>Bacillota</taxon>
        <taxon>Bacilli</taxon>
        <taxon>Lactobacillales</taxon>
        <taxon>Enterococcaceae</taxon>
        <taxon>Enterococcus</taxon>
    </lineage>
</organism>
<keyword evidence="4 7" id="KW-0732">Signal</keyword>
<sequence length="320" mass="34331">MKKYMVSLSILLLGFGLAGCGSSNDETTDLSSGTAQSSAAKAETLEVTDSNGKITVPKNPKKVVVFDNGSLDTIDALGAGDSIVGAATDNLPAYLSDYKGIDSAGGIKEPDLEKINQMQPDLIIISGRQSDFQDQLKEIAPTMYLEVDTSDTWNSIKHNVETLGKIFDKESEAKEQLAALETSIKETKTKAEESKDKALTVLVNEGQLSAYGKDSRFGIIYDTFGFAEADDAIEASTHGQSVSYEYVLDKNPDILFVVDRTKAIGGDSTDNDVAGNELVAQTTAGKENKVITLQPDVWYLSGGGLESVKLMLEDVNKAFE</sequence>